<evidence type="ECO:0000313" key="5">
    <source>
        <dbReference type="Proteomes" id="UP000275076"/>
    </source>
</evidence>
<dbReference type="InterPro" id="IPR002123">
    <property type="entry name" value="Plipid/glycerol_acylTrfase"/>
</dbReference>
<dbReference type="OrthoDB" id="9803035at2"/>
<evidence type="ECO:0000259" key="3">
    <source>
        <dbReference type="SMART" id="SM00563"/>
    </source>
</evidence>
<keyword evidence="2 4" id="KW-0012">Acyltransferase</keyword>
<dbReference type="PANTHER" id="PTHR10434:SF40">
    <property type="entry name" value="1-ACYL-SN-GLYCEROL-3-PHOSPHATE ACYLTRANSFERASE"/>
    <property type="match status" value="1"/>
</dbReference>
<dbReference type="CDD" id="cd07989">
    <property type="entry name" value="LPLAT_AGPAT-like"/>
    <property type="match status" value="1"/>
</dbReference>
<proteinExistence type="predicted"/>
<keyword evidence="5" id="KW-1185">Reference proteome</keyword>
<evidence type="ECO:0000256" key="2">
    <source>
        <dbReference type="ARBA" id="ARBA00023315"/>
    </source>
</evidence>
<sequence length="200" mass="22196">MNLYPLGKTLCKTWFSLFTRVTVIGKENIPDDGPVLLCSNHISNMDPPFVGSFMKRRIHFMAKEELFNKRVLGRLLPSLGAFPVKRGVGDRQALRKGLSLLEKGEVLCLFPEGTRSKTGEIGEGLSGSGFFALRSKAEVVPVVIFGPYKPLGKVAVVYGKPMNFQTLRDEKVSAAKATEKIMESIQELKDKHIETVINNE</sequence>
<evidence type="ECO:0000256" key="1">
    <source>
        <dbReference type="ARBA" id="ARBA00022679"/>
    </source>
</evidence>
<feature type="domain" description="Phospholipid/glycerol acyltransferase" evidence="3">
    <location>
        <begin position="35"/>
        <end position="147"/>
    </location>
</feature>
<dbReference type="EMBL" id="RBVX01000008">
    <property type="protein sequence ID" value="RSL33482.1"/>
    <property type="molecule type" value="Genomic_DNA"/>
</dbReference>
<dbReference type="AlphaFoldDB" id="A0A428N5F5"/>
<dbReference type="Proteomes" id="UP000275076">
    <property type="component" value="Unassembled WGS sequence"/>
</dbReference>
<dbReference type="PANTHER" id="PTHR10434">
    <property type="entry name" value="1-ACYL-SN-GLYCEROL-3-PHOSPHATE ACYLTRANSFERASE"/>
    <property type="match status" value="1"/>
</dbReference>
<protein>
    <submittedName>
        <fullName evidence="4">1-acyl-sn-glycerol-3-phosphate acyltransferase</fullName>
    </submittedName>
</protein>
<reference evidence="4 5" key="1">
    <citation type="submission" date="2018-10" db="EMBL/GenBank/DDBJ databases">
        <title>Draft genome sequence of Bacillus salarius IM0101, isolated from a hypersaline soil in Inner Mongolia, China.</title>
        <authorList>
            <person name="Yamprayoonswat W."/>
            <person name="Boonvisut S."/>
            <person name="Jumpathong W."/>
            <person name="Sittihan S."/>
            <person name="Ruangsuj P."/>
            <person name="Wanthongcharoen S."/>
            <person name="Thongpramul N."/>
            <person name="Pimmason S."/>
            <person name="Yu B."/>
            <person name="Yasawong M."/>
        </authorList>
    </citation>
    <scope>NUCLEOTIDE SEQUENCE [LARGE SCALE GENOMIC DNA]</scope>
    <source>
        <strain evidence="4 5">IM0101</strain>
    </source>
</reference>
<name>A0A428N5F5_9BACI</name>
<gene>
    <name evidence="4" type="ORF">D7Z54_10990</name>
</gene>
<comment type="caution">
    <text evidence="4">The sequence shown here is derived from an EMBL/GenBank/DDBJ whole genome shotgun (WGS) entry which is preliminary data.</text>
</comment>
<dbReference type="RefSeq" id="WP_125555888.1">
    <property type="nucleotide sequence ID" value="NZ_RBVX01000008.1"/>
</dbReference>
<accession>A0A428N5F5</accession>
<dbReference type="GO" id="GO:0006654">
    <property type="term" value="P:phosphatidic acid biosynthetic process"/>
    <property type="evidence" value="ECO:0007669"/>
    <property type="project" value="TreeGrafter"/>
</dbReference>
<dbReference type="GO" id="GO:0003841">
    <property type="term" value="F:1-acylglycerol-3-phosphate O-acyltransferase activity"/>
    <property type="evidence" value="ECO:0007669"/>
    <property type="project" value="TreeGrafter"/>
</dbReference>
<evidence type="ECO:0000313" key="4">
    <source>
        <dbReference type="EMBL" id="RSL33482.1"/>
    </source>
</evidence>
<dbReference type="SMART" id="SM00563">
    <property type="entry name" value="PlsC"/>
    <property type="match status" value="1"/>
</dbReference>
<keyword evidence="1 4" id="KW-0808">Transferase</keyword>
<organism evidence="4 5">
    <name type="scientific">Salibacterium salarium</name>
    <dbReference type="NCBI Taxonomy" id="284579"/>
    <lineage>
        <taxon>Bacteria</taxon>
        <taxon>Bacillati</taxon>
        <taxon>Bacillota</taxon>
        <taxon>Bacilli</taxon>
        <taxon>Bacillales</taxon>
        <taxon>Bacillaceae</taxon>
    </lineage>
</organism>
<dbReference type="SUPFAM" id="SSF69593">
    <property type="entry name" value="Glycerol-3-phosphate (1)-acyltransferase"/>
    <property type="match status" value="1"/>
</dbReference>
<dbReference type="Pfam" id="PF01553">
    <property type="entry name" value="Acyltransferase"/>
    <property type="match status" value="1"/>
</dbReference>